<dbReference type="EMBL" id="JAQQWM010000005">
    <property type="protein sequence ID" value="KAK8063638.1"/>
    <property type="molecule type" value="Genomic_DNA"/>
</dbReference>
<feature type="signal peptide" evidence="1">
    <location>
        <begin position="1"/>
        <end position="20"/>
    </location>
</feature>
<evidence type="ECO:0000256" key="1">
    <source>
        <dbReference type="SAM" id="SignalP"/>
    </source>
</evidence>
<feature type="chain" id="PRO_5046657691" evidence="1">
    <location>
        <begin position="21"/>
        <end position="176"/>
    </location>
</feature>
<proteinExistence type="predicted"/>
<comment type="caution">
    <text evidence="2">The sequence shown here is derived from an EMBL/GenBank/DDBJ whole genome shotgun (WGS) entry which is preliminary data.</text>
</comment>
<protein>
    <submittedName>
        <fullName evidence="2">Oxidoreductase</fullName>
    </submittedName>
</protein>
<gene>
    <name evidence="2" type="ORF">PG996_008290</name>
</gene>
<keyword evidence="3" id="KW-1185">Reference proteome</keyword>
<keyword evidence="1" id="KW-0732">Signal</keyword>
<evidence type="ECO:0000313" key="2">
    <source>
        <dbReference type="EMBL" id="KAK8063638.1"/>
    </source>
</evidence>
<evidence type="ECO:0000313" key="3">
    <source>
        <dbReference type="Proteomes" id="UP001446871"/>
    </source>
</evidence>
<sequence length="176" mass="18208">MVQLTASAVLVLGAASLVASQSTSKSAWEINLDKQNKDSECNNSCFFPEFTNKCNSDNPACTCTLKAERERWYCCMAKKCDANVLPDAIERGVEGCLAWNKPIPKEFDTEAVCGIKLATTSSSNAVLASTAPAGSSSTKAPESSAAAAATPSGGASQAKGIWGAGALLLTAVGFFI</sequence>
<accession>A0ABR1UXH8</accession>
<reference evidence="2 3" key="1">
    <citation type="submission" date="2023-01" db="EMBL/GenBank/DDBJ databases">
        <title>Analysis of 21 Apiospora genomes using comparative genomics revels a genus with tremendous synthesis potential of carbohydrate active enzymes and secondary metabolites.</title>
        <authorList>
            <person name="Sorensen T."/>
        </authorList>
    </citation>
    <scope>NUCLEOTIDE SEQUENCE [LARGE SCALE GENOMIC DNA]</scope>
    <source>
        <strain evidence="2 3">CBS 83171</strain>
    </source>
</reference>
<dbReference type="Proteomes" id="UP001446871">
    <property type="component" value="Unassembled WGS sequence"/>
</dbReference>
<name>A0ABR1UXH8_9PEZI</name>
<organism evidence="2 3">
    <name type="scientific">Apiospora saccharicola</name>
    <dbReference type="NCBI Taxonomy" id="335842"/>
    <lineage>
        <taxon>Eukaryota</taxon>
        <taxon>Fungi</taxon>
        <taxon>Dikarya</taxon>
        <taxon>Ascomycota</taxon>
        <taxon>Pezizomycotina</taxon>
        <taxon>Sordariomycetes</taxon>
        <taxon>Xylariomycetidae</taxon>
        <taxon>Amphisphaeriales</taxon>
        <taxon>Apiosporaceae</taxon>
        <taxon>Apiospora</taxon>
    </lineage>
</organism>